<keyword evidence="2" id="KW-1185">Reference proteome</keyword>
<comment type="caution">
    <text evidence="1">The sequence shown here is derived from an EMBL/GenBank/DDBJ whole genome shotgun (WGS) entry which is preliminary data.</text>
</comment>
<dbReference type="EMBL" id="JAGIOO010000001">
    <property type="protein sequence ID" value="MBP2475776.1"/>
    <property type="molecule type" value="Genomic_DNA"/>
</dbReference>
<accession>A0ABS5AHE1</accession>
<proteinExistence type="predicted"/>
<evidence type="ECO:0000313" key="1">
    <source>
        <dbReference type="EMBL" id="MBP2475776.1"/>
    </source>
</evidence>
<dbReference type="Proteomes" id="UP001519363">
    <property type="component" value="Unassembled WGS sequence"/>
</dbReference>
<sequence>MKAEDERTCREFARQEALPLRRLAYLLCSD</sequence>
<organism evidence="1 2">
    <name type="scientific">Crossiella equi</name>
    <dbReference type="NCBI Taxonomy" id="130796"/>
    <lineage>
        <taxon>Bacteria</taxon>
        <taxon>Bacillati</taxon>
        <taxon>Actinomycetota</taxon>
        <taxon>Actinomycetes</taxon>
        <taxon>Pseudonocardiales</taxon>
        <taxon>Pseudonocardiaceae</taxon>
        <taxon>Crossiella</taxon>
    </lineage>
</organism>
<protein>
    <submittedName>
        <fullName evidence="1">Uncharacterized protein</fullName>
    </submittedName>
</protein>
<evidence type="ECO:0000313" key="2">
    <source>
        <dbReference type="Proteomes" id="UP001519363"/>
    </source>
</evidence>
<gene>
    <name evidence="1" type="ORF">JOF53_004648</name>
</gene>
<name>A0ABS5AHE1_9PSEU</name>
<reference evidence="1 2" key="1">
    <citation type="submission" date="2021-03" db="EMBL/GenBank/DDBJ databases">
        <title>Sequencing the genomes of 1000 actinobacteria strains.</title>
        <authorList>
            <person name="Klenk H.-P."/>
        </authorList>
    </citation>
    <scope>NUCLEOTIDE SEQUENCE [LARGE SCALE GENOMIC DNA]</scope>
    <source>
        <strain evidence="1 2">DSM 44580</strain>
    </source>
</reference>